<keyword evidence="2" id="KW-1185">Reference proteome</keyword>
<evidence type="ECO:0000313" key="2">
    <source>
        <dbReference type="Proteomes" id="UP000031668"/>
    </source>
</evidence>
<dbReference type="Proteomes" id="UP000031668">
    <property type="component" value="Unassembled WGS sequence"/>
</dbReference>
<gene>
    <name evidence="1" type="ORF">RF11_07349</name>
</gene>
<dbReference type="EMBL" id="JWZT01002596">
    <property type="protein sequence ID" value="KII69090.1"/>
    <property type="molecule type" value="Genomic_DNA"/>
</dbReference>
<accession>A0A0C2MY54</accession>
<sequence>MVLNILQFKPTFEDNFQEGIEEREIVFKGSIENTKFIVTLNFDINVDFGETDQKMLYQAEMKKFEIEGYDLIMKHDDSPEGTTYGSTFEIKCHMDDYIEYIEINKCNISFQKKPTSKKYQTSGGLKWRIYKKTRYEIGYYRIYLVIDENENHSLKFMITKIIIESQDYTRRCELKTSEGEETKLDINDNRLVDLSMLDVKKYSDYNGSHSYSIKAVFISFISE</sequence>
<reference evidence="1 2" key="1">
    <citation type="journal article" date="2014" name="Genome Biol. Evol.">
        <title>The genome of the myxosporean Thelohanellus kitauei shows adaptations to nutrient acquisition within its fish host.</title>
        <authorList>
            <person name="Yang Y."/>
            <person name="Xiong J."/>
            <person name="Zhou Z."/>
            <person name="Huo F."/>
            <person name="Miao W."/>
            <person name="Ran C."/>
            <person name="Liu Y."/>
            <person name="Zhang J."/>
            <person name="Feng J."/>
            <person name="Wang M."/>
            <person name="Wang M."/>
            <person name="Wang L."/>
            <person name="Yao B."/>
        </authorList>
    </citation>
    <scope>NUCLEOTIDE SEQUENCE [LARGE SCALE GENOMIC DNA]</scope>
    <source>
        <strain evidence="1">Wuqing</strain>
    </source>
</reference>
<protein>
    <recommendedName>
        <fullName evidence="3">MATH domain-containing protein</fullName>
    </recommendedName>
</protein>
<comment type="caution">
    <text evidence="1">The sequence shown here is derived from an EMBL/GenBank/DDBJ whole genome shotgun (WGS) entry which is preliminary data.</text>
</comment>
<dbReference type="AlphaFoldDB" id="A0A0C2MY54"/>
<name>A0A0C2MY54_THEKT</name>
<evidence type="ECO:0000313" key="1">
    <source>
        <dbReference type="EMBL" id="KII69090.1"/>
    </source>
</evidence>
<evidence type="ECO:0008006" key="3">
    <source>
        <dbReference type="Google" id="ProtNLM"/>
    </source>
</evidence>
<proteinExistence type="predicted"/>
<organism evidence="1 2">
    <name type="scientific">Thelohanellus kitauei</name>
    <name type="common">Myxosporean</name>
    <dbReference type="NCBI Taxonomy" id="669202"/>
    <lineage>
        <taxon>Eukaryota</taxon>
        <taxon>Metazoa</taxon>
        <taxon>Cnidaria</taxon>
        <taxon>Myxozoa</taxon>
        <taxon>Myxosporea</taxon>
        <taxon>Bivalvulida</taxon>
        <taxon>Platysporina</taxon>
        <taxon>Myxobolidae</taxon>
        <taxon>Thelohanellus</taxon>
    </lineage>
</organism>